<reference evidence="1 2" key="1">
    <citation type="submission" date="2019-05" db="EMBL/GenBank/DDBJ databases">
        <title>Emergence of the Ug99 lineage of the wheat stem rust pathogen through somatic hybridization.</title>
        <authorList>
            <person name="Li F."/>
            <person name="Upadhyaya N.M."/>
            <person name="Sperschneider J."/>
            <person name="Matny O."/>
            <person name="Nguyen-Phuc H."/>
            <person name="Mago R."/>
            <person name="Raley C."/>
            <person name="Miller M.E."/>
            <person name="Silverstein K.A.T."/>
            <person name="Henningsen E."/>
            <person name="Hirsch C.D."/>
            <person name="Visser B."/>
            <person name="Pretorius Z.A."/>
            <person name="Steffenson B.J."/>
            <person name="Schwessinger B."/>
            <person name="Dodds P.N."/>
            <person name="Figueroa M."/>
        </authorList>
    </citation>
    <scope>NUCLEOTIDE SEQUENCE [LARGE SCALE GENOMIC DNA]</scope>
    <source>
        <strain evidence="1 2">Ug99</strain>
    </source>
</reference>
<name>A0A5B0PFM8_PUCGR</name>
<dbReference type="Proteomes" id="UP000325313">
    <property type="component" value="Unassembled WGS sequence"/>
</dbReference>
<organism evidence="1 2">
    <name type="scientific">Puccinia graminis f. sp. tritici</name>
    <dbReference type="NCBI Taxonomy" id="56615"/>
    <lineage>
        <taxon>Eukaryota</taxon>
        <taxon>Fungi</taxon>
        <taxon>Dikarya</taxon>
        <taxon>Basidiomycota</taxon>
        <taxon>Pucciniomycotina</taxon>
        <taxon>Pucciniomycetes</taxon>
        <taxon>Pucciniales</taxon>
        <taxon>Pucciniaceae</taxon>
        <taxon>Puccinia</taxon>
    </lineage>
</organism>
<evidence type="ECO:0000313" key="2">
    <source>
        <dbReference type="Proteomes" id="UP000325313"/>
    </source>
</evidence>
<comment type="caution">
    <text evidence="1">The sequence shown here is derived from an EMBL/GenBank/DDBJ whole genome shotgun (WGS) entry which is preliminary data.</text>
</comment>
<sequence>MITNSNEVTLSAVGAACSVSNSYSTAVVAATSPNYFILPSCPVSDGYVAVCESAVVWSTVFAGKLPGFAKGCLSGGALSPS</sequence>
<accession>A0A5B0PFM8</accession>
<proteinExistence type="predicted"/>
<dbReference type="AlphaFoldDB" id="A0A5B0PFM8"/>
<dbReference type="EMBL" id="VDEP01000348">
    <property type="protein sequence ID" value="KAA1098629.1"/>
    <property type="molecule type" value="Genomic_DNA"/>
</dbReference>
<gene>
    <name evidence="1" type="ORF">PGTUg99_004651</name>
</gene>
<evidence type="ECO:0000313" key="1">
    <source>
        <dbReference type="EMBL" id="KAA1098629.1"/>
    </source>
</evidence>
<protein>
    <submittedName>
        <fullName evidence="1">Uncharacterized protein</fullName>
    </submittedName>
</protein>